<evidence type="ECO:0000313" key="1">
    <source>
        <dbReference type="EMBL" id="KAB7732427.1"/>
    </source>
</evidence>
<keyword evidence="2" id="KW-1185">Reference proteome</keyword>
<organism evidence="1 2">
    <name type="scientific">Rudanella paleaurantiibacter</name>
    <dbReference type="NCBI Taxonomy" id="2614655"/>
    <lineage>
        <taxon>Bacteria</taxon>
        <taxon>Pseudomonadati</taxon>
        <taxon>Bacteroidota</taxon>
        <taxon>Cytophagia</taxon>
        <taxon>Cytophagales</taxon>
        <taxon>Cytophagaceae</taxon>
        <taxon>Rudanella</taxon>
    </lineage>
</organism>
<protein>
    <recommendedName>
        <fullName evidence="3">Outer membrane beta-barrel protein</fullName>
    </recommendedName>
</protein>
<evidence type="ECO:0000313" key="2">
    <source>
        <dbReference type="Proteomes" id="UP000488299"/>
    </source>
</evidence>
<reference evidence="1 2" key="1">
    <citation type="submission" date="2019-10" db="EMBL/GenBank/DDBJ databases">
        <title>Rudanella paleaurantiibacter sp. nov., isolated from sludge.</title>
        <authorList>
            <person name="Xu S.Q."/>
        </authorList>
    </citation>
    <scope>NUCLEOTIDE SEQUENCE [LARGE SCALE GENOMIC DNA]</scope>
    <source>
        <strain evidence="1 2">HX-22-17</strain>
    </source>
</reference>
<gene>
    <name evidence="1" type="ORF">F5984_00230</name>
</gene>
<dbReference type="AlphaFoldDB" id="A0A7J5U4C6"/>
<sequence length="176" mass="19487">MRVKALLIVLFVYPIQHIVLAQQTIPTRFWVSPGLGKATYASGMLAVGFEPQNSQSALVGRYVVDAEFIPAVEPGIKTQELGLLYGRRVRKFLFAAGLSYIKGNFRGQYLYTDPDPLMGTGRVHEYVGYKTIGIPAEIRYMASLKQIGIGLTAFGNLNDKRSFGGLNLSLYFGKMK</sequence>
<dbReference type="EMBL" id="WELI01000001">
    <property type="protein sequence ID" value="KAB7732427.1"/>
    <property type="molecule type" value="Genomic_DNA"/>
</dbReference>
<name>A0A7J5U4C6_9BACT</name>
<dbReference type="Proteomes" id="UP000488299">
    <property type="component" value="Unassembled WGS sequence"/>
</dbReference>
<evidence type="ECO:0008006" key="3">
    <source>
        <dbReference type="Google" id="ProtNLM"/>
    </source>
</evidence>
<comment type="caution">
    <text evidence="1">The sequence shown here is derived from an EMBL/GenBank/DDBJ whole genome shotgun (WGS) entry which is preliminary data.</text>
</comment>
<dbReference type="RefSeq" id="WP_152121714.1">
    <property type="nucleotide sequence ID" value="NZ_WELI01000001.1"/>
</dbReference>
<accession>A0A7J5U4C6</accession>
<proteinExistence type="predicted"/>